<accession>A0A2M8GME8</accession>
<comment type="caution">
    <text evidence="1">The sequence shown here is derived from an EMBL/GenBank/DDBJ whole genome shotgun (WGS) entry which is preliminary data.</text>
</comment>
<evidence type="ECO:0000313" key="2">
    <source>
        <dbReference type="Proteomes" id="UP000229370"/>
    </source>
</evidence>
<proteinExistence type="predicted"/>
<organism evidence="1 2">
    <name type="scientific">Candidatus Roizmanbacteria bacterium CG_4_8_14_3_um_filter_36_10</name>
    <dbReference type="NCBI Taxonomy" id="1974834"/>
    <lineage>
        <taxon>Bacteria</taxon>
        <taxon>Candidatus Roizmaniibacteriota</taxon>
    </lineage>
</organism>
<dbReference type="EMBL" id="PFQK01000052">
    <property type="protein sequence ID" value="PJC81743.1"/>
    <property type="molecule type" value="Genomic_DNA"/>
</dbReference>
<reference evidence="2" key="1">
    <citation type="submission" date="2017-09" db="EMBL/GenBank/DDBJ databases">
        <title>Depth-based differentiation of microbial function through sediment-hosted aquifers and enrichment of novel symbionts in the deep terrestrial subsurface.</title>
        <authorList>
            <person name="Probst A.J."/>
            <person name="Ladd B."/>
            <person name="Jarett J.K."/>
            <person name="Geller-Mcgrath D.E."/>
            <person name="Sieber C.M.K."/>
            <person name="Emerson J.B."/>
            <person name="Anantharaman K."/>
            <person name="Thomas B.C."/>
            <person name="Malmstrom R."/>
            <person name="Stieglmeier M."/>
            <person name="Klingl A."/>
            <person name="Woyke T."/>
            <person name="Ryan C.M."/>
            <person name="Banfield J.F."/>
        </authorList>
    </citation>
    <scope>NUCLEOTIDE SEQUENCE [LARGE SCALE GENOMIC DNA]</scope>
</reference>
<sequence length="160" mass="17072">MIEMSLVNHAAELAVLVPFLASVYQIYLRKPLVVNNRGSVSNAMAQIRKSEVVELPVGTHNVTPTGARNNYTVTVTDKGDGDNMGILQVSNPDGNSFSEIGMTQDSRFTTETISNGIVSLNSDKGGGYVETIAEPTGNGADIEIFGLLAYIPKGQPVFPK</sequence>
<dbReference type="AlphaFoldDB" id="A0A2M8GME8"/>
<name>A0A2M8GME8_9BACT</name>
<gene>
    <name evidence="1" type="ORF">CO007_02965</name>
</gene>
<protein>
    <submittedName>
        <fullName evidence="1">Uncharacterized protein</fullName>
    </submittedName>
</protein>
<dbReference type="Proteomes" id="UP000229370">
    <property type="component" value="Unassembled WGS sequence"/>
</dbReference>
<evidence type="ECO:0000313" key="1">
    <source>
        <dbReference type="EMBL" id="PJC81743.1"/>
    </source>
</evidence>